<feature type="compositionally biased region" description="Polar residues" evidence="10">
    <location>
        <begin position="689"/>
        <end position="703"/>
    </location>
</feature>
<comment type="subcellular location">
    <subcellularLocation>
        <location evidence="1">Cytoplasm</location>
    </subcellularLocation>
</comment>
<dbReference type="PROSITE" id="PS50853">
    <property type="entry name" value="FN3"/>
    <property type="match status" value="1"/>
</dbReference>
<evidence type="ECO:0000256" key="3">
    <source>
        <dbReference type="ARBA" id="ARBA00022443"/>
    </source>
</evidence>
<dbReference type="InterPro" id="IPR051336">
    <property type="entry name" value="RhoGEF_Guanine_NuclExch_SF"/>
</dbReference>
<feature type="region of interest" description="Disordered" evidence="10">
    <location>
        <begin position="51"/>
        <end position="189"/>
    </location>
</feature>
<dbReference type="Gene3D" id="2.60.40.10">
    <property type="entry name" value="Immunoglobulins"/>
    <property type="match status" value="2"/>
</dbReference>
<dbReference type="Gene3D" id="2.30.29.30">
    <property type="entry name" value="Pleckstrin-homology domain (PH domain)/Phosphotyrosine-binding domain (PTB)"/>
    <property type="match status" value="1"/>
</dbReference>
<dbReference type="InterPro" id="IPR000219">
    <property type="entry name" value="DH_dom"/>
</dbReference>
<dbReference type="CDD" id="cd00063">
    <property type="entry name" value="FN3"/>
    <property type="match status" value="1"/>
</dbReference>
<evidence type="ECO:0000256" key="2">
    <source>
        <dbReference type="ARBA" id="ARBA00006692"/>
    </source>
</evidence>
<keyword evidence="7" id="KW-1015">Disulfide bond</keyword>
<evidence type="ECO:0000256" key="7">
    <source>
        <dbReference type="ARBA" id="ARBA00023157"/>
    </source>
</evidence>
<organism evidence="17 18">
    <name type="scientific">Geodia barretti</name>
    <name type="common">Barrett's horny sponge</name>
    <dbReference type="NCBI Taxonomy" id="519541"/>
    <lineage>
        <taxon>Eukaryota</taxon>
        <taxon>Metazoa</taxon>
        <taxon>Porifera</taxon>
        <taxon>Demospongiae</taxon>
        <taxon>Heteroscleromorpha</taxon>
        <taxon>Tetractinellida</taxon>
        <taxon>Astrophorina</taxon>
        <taxon>Geodiidae</taxon>
        <taxon>Geodia</taxon>
    </lineage>
</organism>
<dbReference type="InterPro" id="IPR003599">
    <property type="entry name" value="Ig_sub"/>
</dbReference>
<dbReference type="InterPro" id="IPR001452">
    <property type="entry name" value="SH3_domain"/>
</dbReference>
<dbReference type="EMBL" id="CASHTH010003319">
    <property type="protein sequence ID" value="CAI8043345.1"/>
    <property type="molecule type" value="Genomic_DNA"/>
</dbReference>
<feature type="compositionally biased region" description="Basic residues" evidence="10">
    <location>
        <begin position="704"/>
        <end position="719"/>
    </location>
</feature>
<feature type="domain" description="Fibronectin type-III" evidence="16">
    <location>
        <begin position="856"/>
        <end position="950"/>
    </location>
</feature>
<sequence length="1265" mass="140075">MKVKLTVVRTISDSSAGVLGGEKLQKFRSQPSFGSHDLQSHQVISTLKKITLQEDDEEEEADASSLDISASPRVAHVPPQSRNGEEEQAPPPSVSVDPSMLSPNHAAANGLSSEEDPNRLSSSARSTSWSHRPTRRALYRKKKGSISSERSESPTEKMASCSSEESIQAPETAEATPETPDPESAKKAREKLKHIVAEIVQTEQDYVVALDMCINGYMKAMQSDDLPSELANKERLIFGNIQAVHDFHSSHFLVSLQLAGHDVEAVGKCFLDHSPSFEVYITYCENKPKSESFIWTYLHTGGTFFQDIQKRLKQRQGIDSFLIKPVQRISQYQLLLRDLQKSAVKSGLASTPHLNAALQQMQDIPKRANDAMTLSMICGYDGAISASGQLIMHDEFTVYERSRWTGASRHLFLMDQRLIFTKEKDADGLYVYKDSLKVHSLSIVEKQDDSPSKFAVGTGPINSWDQYYVLEASSPEKKQVWVEAIKKILQQQFQLLKALKQPAPTSARHRSQTLGPATFMNSVAHINVSDDSEDEGAEEGDTLTPFSPLWAPAHPHRRQTTAGLPMLTVGENTVNTSTLKSRPLNLYVVAEDCAPSKDDEGILFIRKGQVYDITSKSSDWWFARLARDTKPDGAALGKQGWVPSSFLEKFTKSLSPDEEAAYWIACHHSESNSTTNNTSSSSSKKSTTFPANNLPSSSGTVSYRKQRQKSPKSGRKRQKITSSFMENVGYGGDEPEQQLQRPTPPAVAGEDKKPSTSGKAPQVVTHLTDETVIVSRTVRFRCKIARSHPEPSVEWSHDGKPLTHDRAFTSLGDENCLLRLQNVAQEDEGLYTCTICNKNGCCTSTARLTVIGPPSVPGKPVVKPVTSTSVRISWTPPTHSGHSPINLYLIECKDTLSGRWSTLMQRITDTNTVMDDLMPGTEYVFRVLAGNQIGSSPPSPESDPVLTARSLVGTEFSLEPFHDHYQLVNIIARGQFSEIWECLHCSTQQSYVAKLIPLSSGNHAHHELKMLTRLSHTNTVCVSATYQTDKNYIFLFQLLRGLNLFEYVTISEELSEPLAAYYMEQLMSALEYLHNLNVVHLAIKPENVMVVKPATELPVVKLLHFSRAREVGGGASSVVQPHLDHMEFEAPELLKGEPVTVATDMWSLGVLLYTLLGGVSPFLVDSLDLTKDNICSGRYSFPGKHFKTVSERGRDIIAGLLVGDQSGRLSASQCLQHTWTRQLRRPDDTSSSSTAAVPIDLSHLKSYVSTRKWQTSAFTISSAEH</sequence>
<evidence type="ECO:0000259" key="11">
    <source>
        <dbReference type="PROSITE" id="PS50002"/>
    </source>
</evidence>
<dbReference type="PROSITE" id="PS50002">
    <property type="entry name" value="SH3"/>
    <property type="match status" value="1"/>
</dbReference>
<feature type="domain" description="PH" evidence="12">
    <location>
        <begin position="383"/>
        <end position="490"/>
    </location>
</feature>
<dbReference type="GO" id="GO:0019898">
    <property type="term" value="C:extrinsic component of membrane"/>
    <property type="evidence" value="ECO:0007669"/>
    <property type="project" value="TreeGrafter"/>
</dbReference>
<keyword evidence="3 9" id="KW-0728">SH3 domain</keyword>
<evidence type="ECO:0000256" key="9">
    <source>
        <dbReference type="PROSITE-ProRule" id="PRU00192"/>
    </source>
</evidence>
<dbReference type="InterPro" id="IPR001849">
    <property type="entry name" value="PH_domain"/>
</dbReference>
<dbReference type="Proteomes" id="UP001174909">
    <property type="component" value="Unassembled WGS sequence"/>
</dbReference>
<feature type="compositionally biased region" description="Acidic residues" evidence="10">
    <location>
        <begin position="530"/>
        <end position="541"/>
    </location>
</feature>
<dbReference type="InterPro" id="IPR011009">
    <property type="entry name" value="Kinase-like_dom_sf"/>
</dbReference>
<dbReference type="GO" id="GO:0005737">
    <property type="term" value="C:cytoplasm"/>
    <property type="evidence" value="ECO:0007669"/>
    <property type="project" value="UniProtKB-SubCell"/>
</dbReference>
<dbReference type="PROSITE" id="PS50835">
    <property type="entry name" value="IG_LIKE"/>
    <property type="match status" value="1"/>
</dbReference>
<keyword evidence="18" id="KW-1185">Reference proteome</keyword>
<keyword evidence="4" id="KW-0963">Cytoplasm</keyword>
<dbReference type="InterPro" id="IPR036028">
    <property type="entry name" value="SH3-like_dom_sf"/>
</dbReference>
<evidence type="ECO:0000256" key="1">
    <source>
        <dbReference type="ARBA" id="ARBA00004496"/>
    </source>
</evidence>
<dbReference type="SUPFAM" id="SSF56112">
    <property type="entry name" value="Protein kinase-like (PK-like)"/>
    <property type="match status" value="1"/>
</dbReference>
<feature type="compositionally biased region" description="Acidic residues" evidence="10">
    <location>
        <begin position="53"/>
        <end position="62"/>
    </location>
</feature>
<dbReference type="SUPFAM" id="SSF48065">
    <property type="entry name" value="DBL homology domain (DH-domain)"/>
    <property type="match status" value="1"/>
</dbReference>
<dbReference type="PANTHER" id="PTHR22826">
    <property type="entry name" value="RHO GUANINE EXCHANGE FACTOR-RELATED"/>
    <property type="match status" value="1"/>
</dbReference>
<evidence type="ECO:0000256" key="4">
    <source>
        <dbReference type="ARBA" id="ARBA00022490"/>
    </source>
</evidence>
<dbReference type="PROSITE" id="PS50010">
    <property type="entry name" value="DH_2"/>
    <property type="match status" value="1"/>
</dbReference>
<feature type="compositionally biased region" description="Low complexity" evidence="10">
    <location>
        <begin position="169"/>
        <end position="178"/>
    </location>
</feature>
<reference evidence="17" key="1">
    <citation type="submission" date="2023-03" db="EMBL/GenBank/DDBJ databases">
        <authorList>
            <person name="Steffen K."/>
            <person name="Cardenas P."/>
        </authorList>
    </citation>
    <scope>NUCLEOTIDE SEQUENCE</scope>
</reference>
<evidence type="ECO:0000313" key="18">
    <source>
        <dbReference type="Proteomes" id="UP001174909"/>
    </source>
</evidence>
<dbReference type="SMART" id="SM00060">
    <property type="entry name" value="FN3"/>
    <property type="match status" value="1"/>
</dbReference>
<evidence type="ECO:0000313" key="17">
    <source>
        <dbReference type="EMBL" id="CAI8043345.1"/>
    </source>
</evidence>
<feature type="region of interest" description="Disordered" evidence="10">
    <location>
        <begin position="530"/>
        <end position="555"/>
    </location>
</feature>
<feature type="domain" description="SH3" evidence="11">
    <location>
        <begin position="582"/>
        <end position="652"/>
    </location>
</feature>
<feature type="compositionally biased region" description="Low complexity" evidence="10">
    <location>
        <begin position="121"/>
        <end position="130"/>
    </location>
</feature>
<evidence type="ECO:0000256" key="6">
    <source>
        <dbReference type="ARBA" id="ARBA00022737"/>
    </source>
</evidence>
<dbReference type="SMART" id="SM00408">
    <property type="entry name" value="IGc2"/>
    <property type="match status" value="1"/>
</dbReference>
<evidence type="ECO:0000256" key="8">
    <source>
        <dbReference type="ARBA" id="ARBA00023319"/>
    </source>
</evidence>
<dbReference type="PANTHER" id="PTHR22826:SF106">
    <property type="entry name" value="TRIO, ISOFORM A"/>
    <property type="match status" value="1"/>
</dbReference>
<dbReference type="SMART" id="SM00409">
    <property type="entry name" value="IG"/>
    <property type="match status" value="1"/>
</dbReference>
<dbReference type="AlphaFoldDB" id="A0AA35X9L7"/>
<dbReference type="InterPro" id="IPR055251">
    <property type="entry name" value="SOS1_NGEF_PH"/>
</dbReference>
<evidence type="ECO:0000259" key="14">
    <source>
        <dbReference type="PROSITE" id="PS50011"/>
    </source>
</evidence>
<dbReference type="SUPFAM" id="SSF50044">
    <property type="entry name" value="SH3-domain"/>
    <property type="match status" value="1"/>
</dbReference>
<feature type="compositionally biased region" description="Basic residues" evidence="10">
    <location>
        <begin position="132"/>
        <end position="144"/>
    </location>
</feature>
<dbReference type="PROSITE" id="PS50011">
    <property type="entry name" value="PROTEIN_KINASE_DOM"/>
    <property type="match status" value="1"/>
</dbReference>
<comment type="similarity">
    <text evidence="2">Belongs to the protein kinase superfamily. CAMK Ser/Thr protein kinase family.</text>
</comment>
<dbReference type="Pfam" id="PF22697">
    <property type="entry name" value="SOS1_NGEF_PH"/>
    <property type="match status" value="1"/>
</dbReference>
<feature type="domain" description="Protein kinase" evidence="14">
    <location>
        <begin position="965"/>
        <end position="1220"/>
    </location>
</feature>
<dbReference type="GO" id="GO:0004672">
    <property type="term" value="F:protein kinase activity"/>
    <property type="evidence" value="ECO:0007669"/>
    <property type="project" value="InterPro"/>
</dbReference>
<dbReference type="Pfam" id="PF07679">
    <property type="entry name" value="I-set"/>
    <property type="match status" value="1"/>
</dbReference>
<keyword evidence="5" id="KW-0344">Guanine-nucleotide releasing factor</keyword>
<keyword evidence="6" id="KW-0677">Repeat</keyword>
<dbReference type="InterPro" id="IPR007110">
    <property type="entry name" value="Ig-like_dom"/>
</dbReference>
<evidence type="ECO:0000259" key="13">
    <source>
        <dbReference type="PROSITE" id="PS50010"/>
    </source>
</evidence>
<feature type="domain" description="Ig-like" evidence="15">
    <location>
        <begin position="761"/>
        <end position="849"/>
    </location>
</feature>
<dbReference type="SUPFAM" id="SSF49265">
    <property type="entry name" value="Fibronectin type III"/>
    <property type="match status" value="1"/>
</dbReference>
<proteinExistence type="inferred from homology"/>
<evidence type="ECO:0000256" key="10">
    <source>
        <dbReference type="SAM" id="MobiDB-lite"/>
    </source>
</evidence>
<feature type="region of interest" description="Disordered" evidence="10">
    <location>
        <begin position="670"/>
        <end position="762"/>
    </location>
</feature>
<dbReference type="Gene3D" id="2.30.30.40">
    <property type="entry name" value="SH3 Domains"/>
    <property type="match status" value="1"/>
</dbReference>
<dbReference type="InterPro" id="IPR013098">
    <property type="entry name" value="Ig_I-set"/>
</dbReference>
<dbReference type="CDD" id="cd00160">
    <property type="entry name" value="RhoGEF"/>
    <property type="match status" value="1"/>
</dbReference>
<feature type="domain" description="DH" evidence="13">
    <location>
        <begin position="191"/>
        <end position="371"/>
    </location>
</feature>
<evidence type="ECO:0000259" key="15">
    <source>
        <dbReference type="PROSITE" id="PS50835"/>
    </source>
</evidence>
<dbReference type="SUPFAM" id="SSF50729">
    <property type="entry name" value="PH domain-like"/>
    <property type="match status" value="1"/>
</dbReference>
<evidence type="ECO:0000259" key="16">
    <source>
        <dbReference type="PROSITE" id="PS50853"/>
    </source>
</evidence>
<accession>A0AA35X9L7</accession>
<feature type="compositionally biased region" description="Low complexity" evidence="10">
    <location>
        <begin position="671"/>
        <end position="688"/>
    </location>
</feature>
<dbReference type="InterPro" id="IPR011993">
    <property type="entry name" value="PH-like_dom_sf"/>
</dbReference>
<dbReference type="FunFam" id="2.60.40.10:FF:000032">
    <property type="entry name" value="palladin isoform X1"/>
    <property type="match status" value="1"/>
</dbReference>
<name>A0AA35X9L7_GEOBA</name>
<dbReference type="InterPro" id="IPR003961">
    <property type="entry name" value="FN3_dom"/>
</dbReference>
<dbReference type="InterPro" id="IPR035899">
    <property type="entry name" value="DBL_dom_sf"/>
</dbReference>
<dbReference type="SMART" id="SM00326">
    <property type="entry name" value="SH3"/>
    <property type="match status" value="1"/>
</dbReference>
<comment type="caution">
    <text evidence="17">The sequence shown here is derived from an EMBL/GenBank/DDBJ whole genome shotgun (WGS) entry which is preliminary data.</text>
</comment>
<dbReference type="GO" id="GO:0005085">
    <property type="term" value="F:guanyl-nucleotide exchange factor activity"/>
    <property type="evidence" value="ECO:0007669"/>
    <property type="project" value="UniProtKB-KW"/>
</dbReference>
<dbReference type="InterPro" id="IPR000719">
    <property type="entry name" value="Prot_kinase_dom"/>
</dbReference>
<dbReference type="InterPro" id="IPR013783">
    <property type="entry name" value="Ig-like_fold"/>
</dbReference>
<dbReference type="Gene3D" id="1.20.900.10">
    <property type="entry name" value="Dbl homology (DH) domain"/>
    <property type="match status" value="1"/>
</dbReference>
<dbReference type="InterPro" id="IPR036116">
    <property type="entry name" value="FN3_sf"/>
</dbReference>
<dbReference type="Pfam" id="PF00041">
    <property type="entry name" value="fn3"/>
    <property type="match status" value="1"/>
</dbReference>
<gene>
    <name evidence="17" type="ORF">GBAR_LOCUS24051</name>
</gene>
<dbReference type="Pfam" id="PF00621">
    <property type="entry name" value="RhoGEF"/>
    <property type="match status" value="1"/>
</dbReference>
<evidence type="ECO:0000256" key="5">
    <source>
        <dbReference type="ARBA" id="ARBA00022658"/>
    </source>
</evidence>
<dbReference type="Pfam" id="PF00069">
    <property type="entry name" value="Pkinase"/>
    <property type="match status" value="1"/>
</dbReference>
<dbReference type="GO" id="GO:0005524">
    <property type="term" value="F:ATP binding"/>
    <property type="evidence" value="ECO:0007669"/>
    <property type="project" value="InterPro"/>
</dbReference>
<evidence type="ECO:0000259" key="12">
    <source>
        <dbReference type="PROSITE" id="PS50003"/>
    </source>
</evidence>
<keyword evidence="8" id="KW-0393">Immunoglobulin domain</keyword>
<dbReference type="Gene3D" id="1.10.510.10">
    <property type="entry name" value="Transferase(Phosphotransferase) domain 1"/>
    <property type="match status" value="1"/>
</dbReference>
<dbReference type="SMART" id="SM00325">
    <property type="entry name" value="RhoGEF"/>
    <property type="match status" value="1"/>
</dbReference>
<dbReference type="SUPFAM" id="SSF48726">
    <property type="entry name" value="Immunoglobulin"/>
    <property type="match status" value="1"/>
</dbReference>
<dbReference type="SMART" id="SM00233">
    <property type="entry name" value="PH"/>
    <property type="match status" value="1"/>
</dbReference>
<protein>
    <submittedName>
        <fullName evidence="17">Kalirin</fullName>
    </submittedName>
</protein>
<dbReference type="InterPro" id="IPR003598">
    <property type="entry name" value="Ig_sub2"/>
</dbReference>
<dbReference type="InterPro" id="IPR036179">
    <property type="entry name" value="Ig-like_dom_sf"/>
</dbReference>
<dbReference type="PROSITE" id="PS50003">
    <property type="entry name" value="PH_DOMAIN"/>
    <property type="match status" value="1"/>
</dbReference>